<proteinExistence type="predicted"/>
<name>A0A6C0HDN6_9ZZZZ</name>
<accession>A0A6C0HDN6</accession>
<evidence type="ECO:0000313" key="1">
    <source>
        <dbReference type="EMBL" id="QHT78276.1"/>
    </source>
</evidence>
<sequence length="78" mass="8929">MYLAKFVHSKTGRYVMSALLGFGLASLFRTVCKDKNCIIFHAPPLDEIENKVYKQDGKCYSYKSESTKCDSNKRNVKI</sequence>
<dbReference type="EMBL" id="MN739930">
    <property type="protein sequence ID" value="QHT78276.1"/>
    <property type="molecule type" value="Genomic_DNA"/>
</dbReference>
<dbReference type="AlphaFoldDB" id="A0A6C0HDN6"/>
<organism evidence="1">
    <name type="scientific">viral metagenome</name>
    <dbReference type="NCBI Taxonomy" id="1070528"/>
    <lineage>
        <taxon>unclassified sequences</taxon>
        <taxon>metagenomes</taxon>
        <taxon>organismal metagenomes</taxon>
    </lineage>
</organism>
<reference evidence="1" key="1">
    <citation type="journal article" date="2020" name="Nature">
        <title>Giant virus diversity and host interactions through global metagenomics.</title>
        <authorList>
            <person name="Schulz F."/>
            <person name="Roux S."/>
            <person name="Paez-Espino D."/>
            <person name="Jungbluth S."/>
            <person name="Walsh D.A."/>
            <person name="Denef V.J."/>
            <person name="McMahon K.D."/>
            <person name="Konstantinidis K.T."/>
            <person name="Eloe-Fadrosh E.A."/>
            <person name="Kyrpides N.C."/>
            <person name="Woyke T."/>
        </authorList>
    </citation>
    <scope>NUCLEOTIDE SEQUENCE</scope>
    <source>
        <strain evidence="1">GVMAG-M-3300023179-91</strain>
    </source>
</reference>
<protein>
    <submittedName>
        <fullName evidence="1">Uncharacterized protein</fullName>
    </submittedName>
</protein>